<dbReference type="InterPro" id="IPR038305">
    <property type="entry name" value="HeLo_sf"/>
</dbReference>
<dbReference type="InterPro" id="IPR029498">
    <property type="entry name" value="HeLo_dom"/>
</dbReference>
<dbReference type="Gene3D" id="1.20.120.1020">
    <property type="entry name" value="Prion-inhibition and propagation, HeLo domain"/>
    <property type="match status" value="1"/>
</dbReference>
<evidence type="ECO:0000313" key="2">
    <source>
        <dbReference type="EMBL" id="KAH0536801.1"/>
    </source>
</evidence>
<protein>
    <recommendedName>
        <fullName evidence="1">Prion-inhibition and propagation HeLo domain-containing protein</fullName>
    </recommendedName>
</protein>
<dbReference type="AlphaFoldDB" id="A0A9P8I5F6"/>
<accession>A0A9P8I5F6</accession>
<evidence type="ECO:0000313" key="3">
    <source>
        <dbReference type="Proteomes" id="UP000698800"/>
    </source>
</evidence>
<dbReference type="Pfam" id="PF14479">
    <property type="entry name" value="HeLo"/>
    <property type="match status" value="1"/>
</dbReference>
<gene>
    <name evidence="2" type="ORF">FGG08_006369</name>
</gene>
<proteinExistence type="predicted"/>
<comment type="caution">
    <text evidence="2">The sequence shown here is derived from an EMBL/GenBank/DDBJ whole genome shotgun (WGS) entry which is preliminary data.</text>
</comment>
<organism evidence="2 3">
    <name type="scientific">Glutinoglossum americanum</name>
    <dbReference type="NCBI Taxonomy" id="1670608"/>
    <lineage>
        <taxon>Eukaryota</taxon>
        <taxon>Fungi</taxon>
        <taxon>Dikarya</taxon>
        <taxon>Ascomycota</taxon>
        <taxon>Pezizomycotina</taxon>
        <taxon>Geoglossomycetes</taxon>
        <taxon>Geoglossales</taxon>
        <taxon>Geoglossaceae</taxon>
        <taxon>Glutinoglossum</taxon>
    </lineage>
</organism>
<dbReference type="Proteomes" id="UP000698800">
    <property type="component" value="Unassembled WGS sequence"/>
</dbReference>
<feature type="domain" description="Prion-inhibition and propagation HeLo" evidence="1">
    <location>
        <begin position="12"/>
        <end position="162"/>
    </location>
</feature>
<sequence>MALAQPIPIDVEKKMKTIFTILGEIHHCLQQLTAFREKYSLSQPSRTTQPNPMVLDNPGSLVTIAISSEGGGSLQLEQTSRLATAVSIMSSSRRRLSKAVNFFRKVNFAWSITDDTSNKDKIALLIQSLKYFNDSLRKFMPHMARNLTDRVVNLRTLALSDIPADLRSIGATAHSLRGQVYEDIYSTTMLKARRADVAMLNLTEQEIGRTQIDKRTIAGQVNFLKGIANRIEP</sequence>
<dbReference type="EMBL" id="JAGHQL010000180">
    <property type="protein sequence ID" value="KAH0536801.1"/>
    <property type="molecule type" value="Genomic_DNA"/>
</dbReference>
<name>A0A9P8I5F6_9PEZI</name>
<dbReference type="OrthoDB" id="1911848at2759"/>
<reference evidence="2" key="1">
    <citation type="submission" date="2021-03" db="EMBL/GenBank/DDBJ databases">
        <title>Comparative genomics and phylogenomic investigation of the class Geoglossomycetes provide insights into ecological specialization and systematics.</title>
        <authorList>
            <person name="Melie T."/>
            <person name="Pirro S."/>
            <person name="Miller A.N."/>
            <person name="Quandt A."/>
        </authorList>
    </citation>
    <scope>NUCLEOTIDE SEQUENCE</scope>
    <source>
        <strain evidence="2">GBOQ0MN5Z8</strain>
    </source>
</reference>
<evidence type="ECO:0000259" key="1">
    <source>
        <dbReference type="Pfam" id="PF14479"/>
    </source>
</evidence>
<keyword evidence="3" id="KW-1185">Reference proteome</keyword>